<dbReference type="AlphaFoldDB" id="A0A3D6BS09"/>
<dbReference type="Proteomes" id="UP000263268">
    <property type="component" value="Unassembled WGS sequence"/>
</dbReference>
<protein>
    <submittedName>
        <fullName evidence="1">Uncharacterized protein</fullName>
    </submittedName>
</protein>
<evidence type="ECO:0000313" key="2">
    <source>
        <dbReference type="Proteomes" id="UP000263268"/>
    </source>
</evidence>
<comment type="caution">
    <text evidence="1">The sequence shown here is derived from an EMBL/GenBank/DDBJ whole genome shotgun (WGS) entry which is preliminary data.</text>
</comment>
<name>A0A3D6BS09_9FLAO</name>
<evidence type="ECO:0000313" key="1">
    <source>
        <dbReference type="EMBL" id="HCY82040.1"/>
    </source>
</evidence>
<reference evidence="1 2" key="1">
    <citation type="journal article" date="2018" name="Nat. Biotechnol.">
        <title>A standardized bacterial taxonomy based on genome phylogeny substantially revises the tree of life.</title>
        <authorList>
            <person name="Parks D.H."/>
            <person name="Chuvochina M."/>
            <person name="Waite D.W."/>
            <person name="Rinke C."/>
            <person name="Skarshewski A."/>
            <person name="Chaumeil P.A."/>
            <person name="Hugenholtz P."/>
        </authorList>
    </citation>
    <scope>NUCLEOTIDE SEQUENCE [LARGE SCALE GENOMIC DNA]</scope>
    <source>
        <strain evidence="1">UBA10227</strain>
    </source>
</reference>
<gene>
    <name evidence="1" type="ORF">DHV22_10780</name>
</gene>
<sequence>MKIEITQKPNITYNKVIYVFKAKVGGKEYKIGRHEDDNGAELYVEPQPETDEVYEAIENLFFHDDFDYTTAEVGEEIFTDEDDEL</sequence>
<dbReference type="EMBL" id="DPRK01000175">
    <property type="protein sequence ID" value="HCY82040.1"/>
    <property type="molecule type" value="Genomic_DNA"/>
</dbReference>
<accession>A0A3D6BS09</accession>
<organism evidence="1 2">
    <name type="scientific">Xanthomarina gelatinilytica</name>
    <dbReference type="NCBI Taxonomy" id="1137281"/>
    <lineage>
        <taxon>Bacteria</taxon>
        <taxon>Pseudomonadati</taxon>
        <taxon>Bacteroidota</taxon>
        <taxon>Flavobacteriia</taxon>
        <taxon>Flavobacteriales</taxon>
        <taxon>Flavobacteriaceae</taxon>
        <taxon>Xanthomarina</taxon>
    </lineage>
</organism>
<proteinExistence type="predicted"/>